<dbReference type="EMBL" id="BGZP01000007">
    <property type="protein sequence ID" value="GBR77627.1"/>
    <property type="molecule type" value="Genomic_DNA"/>
</dbReference>
<keyword evidence="2" id="KW-1185">Reference proteome</keyword>
<sequence length="73" mass="8338">MTKEMTLSFDEDIYSGLMKMFGVKKINTFISDLVRPYVVPSSLDDGYQAMATDQEHEQEAQEWCNALLGDINK</sequence>
<organism evidence="1 2">
    <name type="scientific">Candidatus Termititenax dinenymphae</name>
    <dbReference type="NCBI Taxonomy" id="2218523"/>
    <lineage>
        <taxon>Bacteria</taxon>
        <taxon>Bacillati</taxon>
        <taxon>Candidatus Margulisiibacteriota</taxon>
        <taxon>Candidatus Termititenacia</taxon>
        <taxon>Candidatus Termititenacales</taxon>
        <taxon>Candidatus Termititenacaceae</taxon>
        <taxon>Candidatus Termititenax</taxon>
    </lineage>
</organism>
<evidence type="ECO:0000313" key="2">
    <source>
        <dbReference type="Proteomes" id="UP000282196"/>
    </source>
</evidence>
<dbReference type="Proteomes" id="UP000282196">
    <property type="component" value="Unassembled WGS sequence"/>
</dbReference>
<gene>
    <name evidence="1" type="ORF">RDn1_286</name>
</gene>
<name>A0A388TJX7_9BACT</name>
<accession>A0A388TJX7</accession>
<reference evidence="1 2" key="1">
    <citation type="journal article" date="2019" name="ISME J.">
        <title>Genome analyses of uncultured TG2/ZB3 bacteria in 'Margulisbacteria' specifically attached to ectosymbiotic spirochetes of protists in the termite gut.</title>
        <authorList>
            <person name="Utami Y.D."/>
            <person name="Kuwahara H."/>
            <person name="Igai K."/>
            <person name="Murakami T."/>
            <person name="Sugaya K."/>
            <person name="Morikawa T."/>
            <person name="Nagura Y."/>
            <person name="Yuki M."/>
            <person name="Deevong P."/>
            <person name="Inoue T."/>
            <person name="Kihara K."/>
            <person name="Lo N."/>
            <person name="Yamada A."/>
            <person name="Ohkuma M."/>
            <person name="Hongoh Y."/>
        </authorList>
    </citation>
    <scope>NUCLEOTIDE SEQUENCE [LARGE SCALE GENOMIC DNA]</scope>
    <source>
        <strain evidence="1">RsDinE6-01</strain>
    </source>
</reference>
<proteinExistence type="predicted"/>
<dbReference type="AlphaFoldDB" id="A0A388TJX7"/>
<evidence type="ECO:0000313" key="1">
    <source>
        <dbReference type="EMBL" id="GBR77627.1"/>
    </source>
</evidence>
<protein>
    <submittedName>
        <fullName evidence="1">Uncharacterized protein</fullName>
    </submittedName>
</protein>
<comment type="caution">
    <text evidence="1">The sequence shown here is derived from an EMBL/GenBank/DDBJ whole genome shotgun (WGS) entry which is preliminary data.</text>
</comment>